<sequence length="123" mass="13984">MAESNCSNAEKVELLHVGKNIPEPDLNYLCDPSMLEAKKSYWKERIGNIKKVVAPMVDQSELAFRQFMRNHGADLCFSPMIHAHLFTNDATYRKFSLSTCKAEQEKLFIVQFCGNDPLTLLTA</sequence>
<dbReference type="WBParaSite" id="ES5_v2.g14210.t1">
    <property type="protein sequence ID" value="ES5_v2.g14210.t1"/>
    <property type="gene ID" value="ES5_v2.g14210"/>
</dbReference>
<accession>A0AC34FBA4</accession>
<dbReference type="Proteomes" id="UP000887579">
    <property type="component" value="Unplaced"/>
</dbReference>
<evidence type="ECO:0000313" key="1">
    <source>
        <dbReference type="Proteomes" id="UP000887579"/>
    </source>
</evidence>
<organism evidence="1 2">
    <name type="scientific">Panagrolaimus sp. ES5</name>
    <dbReference type="NCBI Taxonomy" id="591445"/>
    <lineage>
        <taxon>Eukaryota</taxon>
        <taxon>Metazoa</taxon>
        <taxon>Ecdysozoa</taxon>
        <taxon>Nematoda</taxon>
        <taxon>Chromadorea</taxon>
        <taxon>Rhabditida</taxon>
        <taxon>Tylenchina</taxon>
        <taxon>Panagrolaimomorpha</taxon>
        <taxon>Panagrolaimoidea</taxon>
        <taxon>Panagrolaimidae</taxon>
        <taxon>Panagrolaimus</taxon>
    </lineage>
</organism>
<protein>
    <submittedName>
        <fullName evidence="2">DUS-like FMN-binding domain-containing protein</fullName>
    </submittedName>
</protein>
<proteinExistence type="predicted"/>
<evidence type="ECO:0000313" key="2">
    <source>
        <dbReference type="WBParaSite" id="ES5_v2.g14210.t1"/>
    </source>
</evidence>
<name>A0AC34FBA4_9BILA</name>
<reference evidence="2" key="1">
    <citation type="submission" date="2022-11" db="UniProtKB">
        <authorList>
            <consortium name="WormBaseParasite"/>
        </authorList>
    </citation>
    <scope>IDENTIFICATION</scope>
</reference>